<accession>A0A2I0I7K1</accession>
<evidence type="ECO:0000313" key="2">
    <source>
        <dbReference type="EMBL" id="PKI39951.1"/>
    </source>
</evidence>
<reference evidence="2 3" key="1">
    <citation type="submission" date="2017-11" db="EMBL/GenBank/DDBJ databases">
        <title>De-novo sequencing of pomegranate (Punica granatum L.) genome.</title>
        <authorList>
            <person name="Akparov Z."/>
            <person name="Amiraslanov A."/>
            <person name="Hajiyeva S."/>
            <person name="Abbasov M."/>
            <person name="Kaur K."/>
            <person name="Hamwieh A."/>
            <person name="Solovyev V."/>
            <person name="Salamov A."/>
            <person name="Braich B."/>
            <person name="Kosarev P."/>
            <person name="Mahmoud A."/>
            <person name="Hajiyev E."/>
            <person name="Babayeva S."/>
            <person name="Izzatullayeva V."/>
            <person name="Mammadov A."/>
            <person name="Mammadov A."/>
            <person name="Sharifova S."/>
            <person name="Ojaghi J."/>
            <person name="Eynullazada K."/>
            <person name="Bayramov B."/>
            <person name="Abdulazimova A."/>
            <person name="Shahmuradov I."/>
        </authorList>
    </citation>
    <scope>NUCLEOTIDE SEQUENCE [LARGE SCALE GENOMIC DNA]</scope>
    <source>
        <strain evidence="3">cv. AG2017</strain>
        <tissue evidence="2">Leaf</tissue>
    </source>
</reference>
<feature type="region of interest" description="Disordered" evidence="1">
    <location>
        <begin position="1"/>
        <end position="35"/>
    </location>
</feature>
<comment type="caution">
    <text evidence="2">The sequence shown here is derived from an EMBL/GenBank/DDBJ whole genome shotgun (WGS) entry which is preliminary data.</text>
</comment>
<feature type="compositionally biased region" description="Basic residues" evidence="1">
    <location>
        <begin position="18"/>
        <end position="30"/>
    </location>
</feature>
<sequence length="167" mass="18952">MDEPLFDQDPGNSFSEKQKRKKLPPKKRFRINSSPTAWKPDPRQQLILDNLWTSIKNPQKGEEIINALVLHMEELCTSKATLQQELCLKIDSLQHELSLQKAQTHDFLQNRVLALVRTVWGRSDPTFAGVSSEDSVQGIVFEHPTELGNHSGGWTAKEKHLEGSSEL</sequence>
<dbReference type="STRING" id="22663.A0A2I0I7K1"/>
<evidence type="ECO:0000313" key="3">
    <source>
        <dbReference type="Proteomes" id="UP000233551"/>
    </source>
</evidence>
<dbReference type="AlphaFoldDB" id="A0A2I0I7K1"/>
<dbReference type="EMBL" id="PGOL01003681">
    <property type="protein sequence ID" value="PKI39951.1"/>
    <property type="molecule type" value="Genomic_DNA"/>
</dbReference>
<name>A0A2I0I7K1_PUNGR</name>
<protein>
    <submittedName>
        <fullName evidence="2">Uncharacterized protein</fullName>
    </submittedName>
</protein>
<dbReference type="Proteomes" id="UP000233551">
    <property type="component" value="Unassembled WGS sequence"/>
</dbReference>
<gene>
    <name evidence="2" type="ORF">CRG98_039614</name>
</gene>
<proteinExistence type="predicted"/>
<evidence type="ECO:0000256" key="1">
    <source>
        <dbReference type="SAM" id="MobiDB-lite"/>
    </source>
</evidence>
<keyword evidence="3" id="KW-1185">Reference proteome</keyword>
<organism evidence="2 3">
    <name type="scientific">Punica granatum</name>
    <name type="common">Pomegranate</name>
    <dbReference type="NCBI Taxonomy" id="22663"/>
    <lineage>
        <taxon>Eukaryota</taxon>
        <taxon>Viridiplantae</taxon>
        <taxon>Streptophyta</taxon>
        <taxon>Embryophyta</taxon>
        <taxon>Tracheophyta</taxon>
        <taxon>Spermatophyta</taxon>
        <taxon>Magnoliopsida</taxon>
        <taxon>eudicotyledons</taxon>
        <taxon>Gunneridae</taxon>
        <taxon>Pentapetalae</taxon>
        <taxon>rosids</taxon>
        <taxon>malvids</taxon>
        <taxon>Myrtales</taxon>
        <taxon>Lythraceae</taxon>
        <taxon>Punica</taxon>
    </lineage>
</organism>